<dbReference type="Gene3D" id="3.10.20.90">
    <property type="entry name" value="Phosphatidylinositol 3-kinase Catalytic Subunit, Chain A, domain 1"/>
    <property type="match status" value="1"/>
</dbReference>
<proteinExistence type="predicted"/>
<dbReference type="EMBL" id="CADEAL010000701">
    <property type="protein sequence ID" value="CAB1424032.1"/>
    <property type="molecule type" value="Genomic_DNA"/>
</dbReference>
<feature type="domain" description="UBX" evidence="2">
    <location>
        <begin position="122"/>
        <end position="192"/>
    </location>
</feature>
<dbReference type="InterPro" id="IPR001012">
    <property type="entry name" value="UBX_dom"/>
</dbReference>
<protein>
    <recommendedName>
        <fullName evidence="2">UBX domain-containing protein</fullName>
    </recommendedName>
</protein>
<evidence type="ECO:0000256" key="1">
    <source>
        <dbReference type="SAM" id="MobiDB-lite"/>
    </source>
</evidence>
<dbReference type="InterPro" id="IPR029071">
    <property type="entry name" value="Ubiquitin-like_domsf"/>
</dbReference>
<comment type="caution">
    <text evidence="3">The sequence shown here is derived from an EMBL/GenBank/DDBJ whole genome shotgun (WGS) entry which is preliminary data.</text>
</comment>
<dbReference type="PROSITE" id="PS50033">
    <property type="entry name" value="UBX"/>
    <property type="match status" value="1"/>
</dbReference>
<accession>A0A9N7U4U9</accession>
<dbReference type="AlphaFoldDB" id="A0A9N7U4U9"/>
<organism evidence="3 4">
    <name type="scientific">Pleuronectes platessa</name>
    <name type="common">European plaice</name>
    <dbReference type="NCBI Taxonomy" id="8262"/>
    <lineage>
        <taxon>Eukaryota</taxon>
        <taxon>Metazoa</taxon>
        <taxon>Chordata</taxon>
        <taxon>Craniata</taxon>
        <taxon>Vertebrata</taxon>
        <taxon>Euteleostomi</taxon>
        <taxon>Actinopterygii</taxon>
        <taxon>Neopterygii</taxon>
        <taxon>Teleostei</taxon>
        <taxon>Neoteleostei</taxon>
        <taxon>Acanthomorphata</taxon>
        <taxon>Carangaria</taxon>
        <taxon>Pleuronectiformes</taxon>
        <taxon>Pleuronectoidei</taxon>
        <taxon>Pleuronectidae</taxon>
        <taxon>Pleuronectes</taxon>
    </lineage>
</organism>
<feature type="region of interest" description="Disordered" evidence="1">
    <location>
        <begin position="1"/>
        <end position="98"/>
    </location>
</feature>
<feature type="compositionally biased region" description="Polar residues" evidence="1">
    <location>
        <begin position="83"/>
        <end position="92"/>
    </location>
</feature>
<dbReference type="Pfam" id="PF00789">
    <property type="entry name" value="UBX"/>
    <property type="match status" value="1"/>
</dbReference>
<sequence length="204" mass="22495">MQKLIQDQGPHSPTEGPKTSRHYSGFSKPSQDEVLHMLQQLPAVPPHSLNKLKVLPPIERRRSEESPGGGLDRGLHGLCDETVPQQRGTSGSEGDDRADVSLRMWPNTSDPEPLGASVGLLLAVRAPCGRRFQQHFESTDALLAVKHSAEARFTETYGEVSIETMDVPRRSFTDMNMTLAQSGIMNRSVLCITRSNNDSVELHD</sequence>
<gene>
    <name evidence="3" type="ORF">PLEPLA_LOCUS11953</name>
</gene>
<evidence type="ECO:0000313" key="4">
    <source>
        <dbReference type="Proteomes" id="UP001153269"/>
    </source>
</evidence>
<evidence type="ECO:0000259" key="2">
    <source>
        <dbReference type="PROSITE" id="PS50033"/>
    </source>
</evidence>
<name>A0A9N7U4U9_PLEPL</name>
<dbReference type="Proteomes" id="UP001153269">
    <property type="component" value="Unassembled WGS sequence"/>
</dbReference>
<keyword evidence="4" id="KW-1185">Reference proteome</keyword>
<dbReference type="SUPFAM" id="SSF54236">
    <property type="entry name" value="Ubiquitin-like"/>
    <property type="match status" value="1"/>
</dbReference>
<reference evidence="3" key="1">
    <citation type="submission" date="2020-03" db="EMBL/GenBank/DDBJ databases">
        <authorList>
            <person name="Weist P."/>
        </authorList>
    </citation>
    <scope>NUCLEOTIDE SEQUENCE</scope>
</reference>
<evidence type="ECO:0000313" key="3">
    <source>
        <dbReference type="EMBL" id="CAB1424032.1"/>
    </source>
</evidence>